<evidence type="ECO:0000313" key="3">
    <source>
        <dbReference type="Proteomes" id="UP000499080"/>
    </source>
</evidence>
<evidence type="ECO:0000256" key="1">
    <source>
        <dbReference type="SAM" id="MobiDB-lite"/>
    </source>
</evidence>
<dbReference type="EMBL" id="BGPR01000052">
    <property type="protein sequence ID" value="GBL87210.1"/>
    <property type="molecule type" value="Genomic_DNA"/>
</dbReference>
<comment type="caution">
    <text evidence="2">The sequence shown here is derived from an EMBL/GenBank/DDBJ whole genome shotgun (WGS) entry which is preliminary data.</text>
</comment>
<feature type="compositionally biased region" description="Low complexity" evidence="1">
    <location>
        <begin position="78"/>
        <end position="99"/>
    </location>
</feature>
<evidence type="ECO:0000313" key="2">
    <source>
        <dbReference type="EMBL" id="GBL87210.1"/>
    </source>
</evidence>
<protein>
    <submittedName>
        <fullName evidence="2">Uncharacterized protein</fullName>
    </submittedName>
</protein>
<sequence length="113" mass="12704">MAGNRSLRDSSAQNVEITSKELCGLPSSLRAIRPRIGFRFSRDWAPVQVQSLELRPDFKITDHENRDWNRNQTPNLISSQSPVSSRVSESSSRLPNSSLKIPLTMPSEAWPKG</sequence>
<dbReference type="AlphaFoldDB" id="A0A4Y2B4T3"/>
<proteinExistence type="predicted"/>
<feature type="region of interest" description="Disordered" evidence="1">
    <location>
        <begin position="61"/>
        <end position="113"/>
    </location>
</feature>
<gene>
    <name evidence="2" type="ORF">AVEN_270495_1</name>
</gene>
<reference evidence="2 3" key="1">
    <citation type="journal article" date="2019" name="Sci. Rep.">
        <title>Orb-weaving spider Araneus ventricosus genome elucidates the spidroin gene catalogue.</title>
        <authorList>
            <person name="Kono N."/>
            <person name="Nakamura H."/>
            <person name="Ohtoshi R."/>
            <person name="Moran D.A.P."/>
            <person name="Shinohara A."/>
            <person name="Yoshida Y."/>
            <person name="Fujiwara M."/>
            <person name="Mori M."/>
            <person name="Tomita M."/>
            <person name="Arakawa K."/>
        </authorList>
    </citation>
    <scope>NUCLEOTIDE SEQUENCE [LARGE SCALE GENOMIC DNA]</scope>
</reference>
<keyword evidence="3" id="KW-1185">Reference proteome</keyword>
<accession>A0A4Y2B4T3</accession>
<name>A0A4Y2B4T3_ARAVE</name>
<organism evidence="2 3">
    <name type="scientific">Araneus ventricosus</name>
    <name type="common">Orbweaver spider</name>
    <name type="synonym">Epeira ventricosa</name>
    <dbReference type="NCBI Taxonomy" id="182803"/>
    <lineage>
        <taxon>Eukaryota</taxon>
        <taxon>Metazoa</taxon>
        <taxon>Ecdysozoa</taxon>
        <taxon>Arthropoda</taxon>
        <taxon>Chelicerata</taxon>
        <taxon>Arachnida</taxon>
        <taxon>Araneae</taxon>
        <taxon>Araneomorphae</taxon>
        <taxon>Entelegynae</taxon>
        <taxon>Araneoidea</taxon>
        <taxon>Araneidae</taxon>
        <taxon>Araneus</taxon>
    </lineage>
</organism>
<dbReference type="Proteomes" id="UP000499080">
    <property type="component" value="Unassembled WGS sequence"/>
</dbReference>